<feature type="transmembrane region" description="Helical" evidence="1">
    <location>
        <begin position="48"/>
        <end position="73"/>
    </location>
</feature>
<name>A0ABW8TJ95_9CLOT</name>
<dbReference type="Proteomes" id="UP001623592">
    <property type="component" value="Unassembled WGS sequence"/>
</dbReference>
<keyword evidence="1" id="KW-0472">Membrane</keyword>
<dbReference type="EMBL" id="JBJIAA010000011">
    <property type="protein sequence ID" value="MFL0251558.1"/>
    <property type="molecule type" value="Genomic_DNA"/>
</dbReference>
<sequence length="195" mass="21101">MGVAKNKNKGNARERRRWLFKIFLWSITISGSISLLTDSLLNRVNTLVAFILLIFIISLGIFFDIIGIAVTVADEKPFHAMASKKIHGAKIAINMVKNADKVSTFCNDVVGDICGIVSGTMGAIIVAKLILIFRNFDFSVINKNIAGSIVNVLIGALIAASTICGKSLGKTYAINNSNVIVSKVSKLLYLIAKDR</sequence>
<feature type="transmembrane region" description="Helical" evidence="1">
    <location>
        <begin position="145"/>
        <end position="164"/>
    </location>
</feature>
<protein>
    <recommendedName>
        <fullName evidence="4">Mg2+ and Co2+ transporter CorB</fullName>
    </recommendedName>
</protein>
<keyword evidence="1" id="KW-0812">Transmembrane</keyword>
<feature type="transmembrane region" description="Helical" evidence="1">
    <location>
        <begin position="18"/>
        <end position="36"/>
    </location>
</feature>
<proteinExistence type="predicted"/>
<feature type="transmembrane region" description="Helical" evidence="1">
    <location>
        <begin position="109"/>
        <end position="133"/>
    </location>
</feature>
<comment type="caution">
    <text evidence="2">The sequence shown here is derived from an EMBL/GenBank/DDBJ whole genome shotgun (WGS) entry which is preliminary data.</text>
</comment>
<keyword evidence="1" id="KW-1133">Transmembrane helix</keyword>
<keyword evidence="3" id="KW-1185">Reference proteome</keyword>
<dbReference type="RefSeq" id="WP_406788212.1">
    <property type="nucleotide sequence ID" value="NZ_JBJIAA010000011.1"/>
</dbReference>
<evidence type="ECO:0008006" key="4">
    <source>
        <dbReference type="Google" id="ProtNLM"/>
    </source>
</evidence>
<organism evidence="2 3">
    <name type="scientific">Clostridium neuense</name>
    <dbReference type="NCBI Taxonomy" id="1728934"/>
    <lineage>
        <taxon>Bacteria</taxon>
        <taxon>Bacillati</taxon>
        <taxon>Bacillota</taxon>
        <taxon>Clostridia</taxon>
        <taxon>Eubacteriales</taxon>
        <taxon>Clostridiaceae</taxon>
        <taxon>Clostridium</taxon>
    </lineage>
</organism>
<evidence type="ECO:0000256" key="1">
    <source>
        <dbReference type="SAM" id="Phobius"/>
    </source>
</evidence>
<accession>A0ABW8TJ95</accession>
<evidence type="ECO:0000313" key="2">
    <source>
        <dbReference type="EMBL" id="MFL0251558.1"/>
    </source>
</evidence>
<gene>
    <name evidence="2" type="ORF">ACJDT4_14140</name>
</gene>
<reference evidence="2 3" key="1">
    <citation type="submission" date="2024-11" db="EMBL/GenBank/DDBJ databases">
        <authorList>
            <person name="Heng Y.C."/>
            <person name="Lim A.C.H."/>
            <person name="Lee J.K.Y."/>
            <person name="Kittelmann S."/>
        </authorList>
    </citation>
    <scope>NUCLEOTIDE SEQUENCE [LARGE SCALE GENOMIC DNA]</scope>
    <source>
        <strain evidence="2 3">WILCCON 0114</strain>
    </source>
</reference>
<evidence type="ECO:0000313" key="3">
    <source>
        <dbReference type="Proteomes" id="UP001623592"/>
    </source>
</evidence>